<dbReference type="Gene3D" id="3.90.1150.200">
    <property type="match status" value="1"/>
</dbReference>
<dbReference type="STRING" id="1914963.AWW67_10110"/>
<reference evidence="2 3" key="1">
    <citation type="submission" date="2016-01" db="EMBL/GenBank/DDBJ databases">
        <title>Genome sequencing of Roseivirga seohaensis SW-152.</title>
        <authorList>
            <person name="Selvaratnam C."/>
            <person name="Thevarajoo S."/>
            <person name="Goh K.M."/>
            <person name="Ee R."/>
            <person name="Chan K.-G."/>
            <person name="Chong C.S."/>
        </authorList>
    </citation>
    <scope>NUCLEOTIDE SEQUENCE [LARGE SCALE GENOMIC DNA]</scope>
    <source>
        <strain evidence="2 3">SW-152</strain>
    </source>
</reference>
<dbReference type="Pfam" id="PF08818">
    <property type="entry name" value="DUF1801"/>
    <property type="match status" value="1"/>
</dbReference>
<protein>
    <recommendedName>
        <fullName evidence="1">YdhG-like domain-containing protein</fullName>
    </recommendedName>
</protein>
<accession>A0A150XLW3</accession>
<feature type="domain" description="YdhG-like" evidence="1">
    <location>
        <begin position="20"/>
        <end position="110"/>
    </location>
</feature>
<proteinExistence type="predicted"/>
<dbReference type="RefSeq" id="WP_062302657.1">
    <property type="nucleotide sequence ID" value="NZ_LRPB01000048.1"/>
</dbReference>
<evidence type="ECO:0000313" key="3">
    <source>
        <dbReference type="Proteomes" id="UP000075663"/>
    </source>
</evidence>
<dbReference type="Proteomes" id="UP000075663">
    <property type="component" value="Unassembled WGS sequence"/>
</dbReference>
<sequence>MKQSIEVDQYISGFSDEVSSVLSKIRTLIQQAVPNAEECISYGIPTFKLNGKSLVHFAAYKKHIGFYATLTGHTEFAKELSQYKQGKGSVQFPLSQPMPLNLIKRIVEFRMKEVLKTN</sequence>
<dbReference type="AlphaFoldDB" id="A0A150XLW3"/>
<dbReference type="EMBL" id="LRPB01000048">
    <property type="protein sequence ID" value="KYG79673.1"/>
    <property type="molecule type" value="Genomic_DNA"/>
</dbReference>
<dbReference type="InterPro" id="IPR014922">
    <property type="entry name" value="YdhG-like"/>
</dbReference>
<comment type="caution">
    <text evidence="2">The sequence shown here is derived from an EMBL/GenBank/DDBJ whole genome shotgun (WGS) entry which is preliminary data.</text>
</comment>
<evidence type="ECO:0000313" key="2">
    <source>
        <dbReference type="EMBL" id="KYG79673.1"/>
    </source>
</evidence>
<dbReference type="SUPFAM" id="SSF159888">
    <property type="entry name" value="YdhG-like"/>
    <property type="match status" value="1"/>
</dbReference>
<name>A0A150XLW3_9BACT</name>
<evidence type="ECO:0000259" key="1">
    <source>
        <dbReference type="Pfam" id="PF08818"/>
    </source>
</evidence>
<gene>
    <name evidence="2" type="ORF">AWW67_10110</name>
</gene>
<organism evidence="2 3">
    <name type="scientific">Roseivirga seohaensis</name>
    <dbReference type="NCBI Taxonomy" id="1914963"/>
    <lineage>
        <taxon>Bacteria</taxon>
        <taxon>Pseudomonadati</taxon>
        <taxon>Bacteroidota</taxon>
        <taxon>Cytophagia</taxon>
        <taxon>Cytophagales</taxon>
        <taxon>Roseivirgaceae</taxon>
        <taxon>Roseivirga</taxon>
    </lineage>
</organism>